<name>A0A1F6TVD6_9PROT</name>
<feature type="transmembrane region" description="Helical" evidence="4">
    <location>
        <begin position="305"/>
        <end position="327"/>
    </location>
</feature>
<gene>
    <name evidence="6" type="ORF">A2151_00050</name>
</gene>
<evidence type="ECO:0000313" key="6">
    <source>
        <dbReference type="EMBL" id="OGI49081.1"/>
    </source>
</evidence>
<dbReference type="PROSITE" id="PS50850">
    <property type="entry name" value="MFS"/>
    <property type="match status" value="1"/>
</dbReference>
<feature type="transmembrane region" description="Helical" evidence="4">
    <location>
        <begin position="369"/>
        <end position="389"/>
    </location>
</feature>
<dbReference type="STRING" id="1817760.A2151_00050"/>
<protein>
    <submittedName>
        <fullName evidence="6">MFS transporter</fullName>
    </submittedName>
</protein>
<feature type="transmembrane region" description="Helical" evidence="4">
    <location>
        <begin position="30"/>
        <end position="53"/>
    </location>
</feature>
<feature type="domain" description="Major facilitator superfamily (MFS) profile" evidence="5">
    <location>
        <begin position="13"/>
        <end position="390"/>
    </location>
</feature>
<feature type="transmembrane region" description="Helical" evidence="4">
    <location>
        <begin position="172"/>
        <end position="192"/>
    </location>
</feature>
<dbReference type="InterPro" id="IPR036259">
    <property type="entry name" value="MFS_trans_sf"/>
</dbReference>
<accession>A0A1F6TVD6</accession>
<keyword evidence="3 4" id="KW-0472">Membrane</keyword>
<dbReference type="AlphaFoldDB" id="A0A1F6TVD6"/>
<dbReference type="Pfam" id="PF07690">
    <property type="entry name" value="MFS_1"/>
    <property type="match status" value="1"/>
</dbReference>
<evidence type="ECO:0000256" key="3">
    <source>
        <dbReference type="ARBA" id="ARBA00023136"/>
    </source>
</evidence>
<feature type="transmembrane region" description="Helical" evidence="4">
    <location>
        <begin position="146"/>
        <end position="166"/>
    </location>
</feature>
<sequence length="390" mass="41521">MPPASNPPSLPRTIVVVGLVSLLNDFASEMVVPLIPLLLVTVLAAGPAALGLIEGVADMVSNLLKLWAGRHSDLYNRRRKPYVVFGYALSNIVRPLIGLSGSWLTVLAIRVTDRVGKGVRTAPRDALVADVIEDGTAGRAYGFTRALDHTGAVLGALAAAAVVHWGTARLDLVIAFSAIPGLLAVLLIAFGVKEPARIGRPVEALPPLKWAALDRPAQRYLLVIGFFTLGKIPETFLLLRGHELGMPVVELLLLWAAMHVVKAAISEQAGRHTDRIGRRPLILSGWMVYAVTLFALAFVTKGSMLWAWSLALGFYFGLTEGAERALVRDLASPAGRGTAFGWFHMTVGLAAIPAGLLLGGLWSVLGVQAAFLTSAALAALAVAGFWRFVR</sequence>
<dbReference type="Proteomes" id="UP000178885">
    <property type="component" value="Unassembled WGS sequence"/>
</dbReference>
<dbReference type="SUPFAM" id="SSF103473">
    <property type="entry name" value="MFS general substrate transporter"/>
    <property type="match status" value="1"/>
</dbReference>
<evidence type="ECO:0000256" key="2">
    <source>
        <dbReference type="ARBA" id="ARBA00022989"/>
    </source>
</evidence>
<dbReference type="GO" id="GO:0022857">
    <property type="term" value="F:transmembrane transporter activity"/>
    <property type="evidence" value="ECO:0007669"/>
    <property type="project" value="InterPro"/>
</dbReference>
<dbReference type="InterPro" id="IPR020846">
    <property type="entry name" value="MFS_dom"/>
</dbReference>
<keyword evidence="1 4" id="KW-0812">Transmembrane</keyword>
<dbReference type="Gene3D" id="1.20.1250.20">
    <property type="entry name" value="MFS general substrate transporter like domains"/>
    <property type="match status" value="2"/>
</dbReference>
<dbReference type="PANTHER" id="PTHR23518">
    <property type="entry name" value="C-METHYLTRANSFERASE"/>
    <property type="match status" value="1"/>
</dbReference>
<dbReference type="EMBL" id="MFSU01000008">
    <property type="protein sequence ID" value="OGI49081.1"/>
    <property type="molecule type" value="Genomic_DNA"/>
</dbReference>
<feature type="transmembrane region" description="Helical" evidence="4">
    <location>
        <begin position="339"/>
        <end position="363"/>
    </location>
</feature>
<evidence type="ECO:0000313" key="7">
    <source>
        <dbReference type="Proteomes" id="UP000178885"/>
    </source>
</evidence>
<dbReference type="PANTHER" id="PTHR23518:SF2">
    <property type="entry name" value="MAJOR FACILITATOR SUPERFAMILY TRANSPORTER"/>
    <property type="match status" value="1"/>
</dbReference>
<reference evidence="6 7" key="1">
    <citation type="journal article" date="2016" name="Nat. Commun.">
        <title>Thousands of microbial genomes shed light on interconnected biogeochemical processes in an aquifer system.</title>
        <authorList>
            <person name="Anantharaman K."/>
            <person name="Brown C.T."/>
            <person name="Hug L.A."/>
            <person name="Sharon I."/>
            <person name="Castelle C.J."/>
            <person name="Probst A.J."/>
            <person name="Thomas B.C."/>
            <person name="Singh A."/>
            <person name="Wilkins M.J."/>
            <person name="Karaoz U."/>
            <person name="Brodie E.L."/>
            <person name="Williams K.H."/>
            <person name="Hubbard S.S."/>
            <person name="Banfield J.F."/>
        </authorList>
    </citation>
    <scope>NUCLEOTIDE SEQUENCE [LARGE SCALE GENOMIC DNA]</scope>
</reference>
<evidence type="ECO:0000256" key="4">
    <source>
        <dbReference type="SAM" id="Phobius"/>
    </source>
</evidence>
<proteinExistence type="predicted"/>
<dbReference type="CDD" id="cd17370">
    <property type="entry name" value="MFS_MJ1317_like"/>
    <property type="match status" value="1"/>
</dbReference>
<comment type="caution">
    <text evidence="6">The sequence shown here is derived from an EMBL/GenBank/DDBJ whole genome shotgun (WGS) entry which is preliminary data.</text>
</comment>
<keyword evidence="2 4" id="KW-1133">Transmembrane helix</keyword>
<organism evidence="6 7">
    <name type="scientific">Candidatus Muproteobacteria bacterium RBG_16_65_34</name>
    <dbReference type="NCBI Taxonomy" id="1817760"/>
    <lineage>
        <taxon>Bacteria</taxon>
        <taxon>Pseudomonadati</taxon>
        <taxon>Pseudomonadota</taxon>
        <taxon>Candidatus Muproteobacteria</taxon>
    </lineage>
</organism>
<feature type="transmembrane region" description="Helical" evidence="4">
    <location>
        <begin position="281"/>
        <end position="299"/>
    </location>
</feature>
<dbReference type="InterPro" id="IPR011701">
    <property type="entry name" value="MFS"/>
</dbReference>
<evidence type="ECO:0000259" key="5">
    <source>
        <dbReference type="PROSITE" id="PS50850"/>
    </source>
</evidence>
<evidence type="ECO:0000256" key="1">
    <source>
        <dbReference type="ARBA" id="ARBA00022692"/>
    </source>
</evidence>